<dbReference type="AlphaFoldDB" id="A0A091E3V4"/>
<protein>
    <submittedName>
        <fullName evidence="2">Uncharacterized protein</fullName>
    </submittedName>
</protein>
<proteinExistence type="predicted"/>
<feature type="compositionally biased region" description="Acidic residues" evidence="1">
    <location>
        <begin position="43"/>
        <end position="55"/>
    </location>
</feature>
<sequence length="89" mass="10345">MESRKTIAAHCLHTCVASSRSRVQFPVLQEKKDEEEKEKNEKQEEEEEEEQEEEENGRKDQSDGLNTGDRQCGKHPTIKFTINRMPPDS</sequence>
<reference evidence="2 3" key="1">
    <citation type="submission" date="2013-11" db="EMBL/GenBank/DDBJ databases">
        <title>The Damaraland mole rat (Fukomys damarensis) genome and evolution of African mole rats.</title>
        <authorList>
            <person name="Gladyshev V.N."/>
            <person name="Fang X."/>
        </authorList>
    </citation>
    <scope>NUCLEOTIDE SEQUENCE [LARGE SCALE GENOMIC DNA]</scope>
    <source>
        <tissue evidence="2">Liver</tissue>
    </source>
</reference>
<keyword evidence="3" id="KW-1185">Reference proteome</keyword>
<evidence type="ECO:0000313" key="3">
    <source>
        <dbReference type="Proteomes" id="UP000028990"/>
    </source>
</evidence>
<dbReference type="Proteomes" id="UP000028990">
    <property type="component" value="Unassembled WGS sequence"/>
</dbReference>
<evidence type="ECO:0000313" key="2">
    <source>
        <dbReference type="EMBL" id="KFO37408.1"/>
    </source>
</evidence>
<evidence type="ECO:0000256" key="1">
    <source>
        <dbReference type="SAM" id="MobiDB-lite"/>
    </source>
</evidence>
<organism evidence="2 3">
    <name type="scientific">Fukomys damarensis</name>
    <name type="common">Damaraland mole rat</name>
    <name type="synonym">Cryptomys damarensis</name>
    <dbReference type="NCBI Taxonomy" id="885580"/>
    <lineage>
        <taxon>Eukaryota</taxon>
        <taxon>Metazoa</taxon>
        <taxon>Chordata</taxon>
        <taxon>Craniata</taxon>
        <taxon>Vertebrata</taxon>
        <taxon>Euteleostomi</taxon>
        <taxon>Mammalia</taxon>
        <taxon>Eutheria</taxon>
        <taxon>Euarchontoglires</taxon>
        <taxon>Glires</taxon>
        <taxon>Rodentia</taxon>
        <taxon>Hystricomorpha</taxon>
        <taxon>Bathyergidae</taxon>
        <taxon>Fukomys</taxon>
    </lineage>
</organism>
<feature type="compositionally biased region" description="Basic and acidic residues" evidence="1">
    <location>
        <begin position="29"/>
        <end position="42"/>
    </location>
</feature>
<name>A0A091E3V4_FUKDA</name>
<accession>A0A091E3V4</accession>
<gene>
    <name evidence="2" type="ORF">H920_01182</name>
</gene>
<feature type="region of interest" description="Disordered" evidence="1">
    <location>
        <begin position="18"/>
        <end position="89"/>
    </location>
</feature>
<dbReference type="EMBL" id="KN120885">
    <property type="protein sequence ID" value="KFO37408.1"/>
    <property type="molecule type" value="Genomic_DNA"/>
</dbReference>